<keyword evidence="1" id="KW-0496">Mitochondrion</keyword>
<proteinExistence type="predicted"/>
<organism evidence="1">
    <name type="scientific">Picea glauca</name>
    <name type="common">White spruce</name>
    <name type="synonym">Pinus glauca</name>
    <dbReference type="NCBI Taxonomy" id="3330"/>
    <lineage>
        <taxon>Eukaryota</taxon>
        <taxon>Viridiplantae</taxon>
        <taxon>Streptophyta</taxon>
        <taxon>Embryophyta</taxon>
        <taxon>Tracheophyta</taxon>
        <taxon>Spermatophyta</taxon>
        <taxon>Pinopsida</taxon>
        <taxon>Pinidae</taxon>
        <taxon>Conifers I</taxon>
        <taxon>Pinales</taxon>
        <taxon>Pinaceae</taxon>
        <taxon>Picea</taxon>
    </lineage>
</organism>
<name>A0A117NIG3_PICGL</name>
<comment type="caution">
    <text evidence="1">The sequence shown here is derived from an EMBL/GenBank/DDBJ whole genome shotgun (WGS) entry which is preliminary data.</text>
</comment>
<protein>
    <submittedName>
        <fullName evidence="1">Uncharacterized protein</fullName>
    </submittedName>
</protein>
<reference evidence="1" key="1">
    <citation type="journal article" date="2015" name="Genome Biol. Evol.">
        <title>Organellar Genomes of White Spruce (Picea glauca): Assembly and Annotation.</title>
        <authorList>
            <person name="Jackman S.D."/>
            <person name="Warren R.L."/>
            <person name="Gibb E.A."/>
            <person name="Vandervalk B.P."/>
            <person name="Mohamadi H."/>
            <person name="Chu J."/>
            <person name="Raymond A."/>
            <person name="Pleasance S."/>
            <person name="Coope R."/>
            <person name="Wildung M.R."/>
            <person name="Ritland C.E."/>
            <person name="Bousquet J."/>
            <person name="Jones S.J."/>
            <person name="Bohlmann J."/>
            <person name="Birol I."/>
        </authorList>
    </citation>
    <scope>NUCLEOTIDE SEQUENCE [LARGE SCALE GENOMIC DNA]</scope>
    <source>
        <tissue evidence="1">Flushing bud</tissue>
    </source>
</reference>
<accession>A0A117NIG3</accession>
<dbReference type="AlphaFoldDB" id="A0A117NIG3"/>
<evidence type="ECO:0000313" key="1">
    <source>
        <dbReference type="EMBL" id="KUM49883.1"/>
    </source>
</evidence>
<geneLocation type="mitochondrion" evidence="1"/>
<gene>
    <name evidence="1" type="ORF">ABT39_MTgene3110</name>
</gene>
<dbReference type="EMBL" id="LKAM01000002">
    <property type="protein sequence ID" value="KUM49883.1"/>
    <property type="molecule type" value="Genomic_DNA"/>
</dbReference>
<sequence length="68" mass="7468">MLGKDYTPLPLDLPHLVCVFCYLCACGSRCNGLSGTKWAIPSSKLCLSPGTTPIKVYPFYMDYAYLIG</sequence>